<dbReference type="OrthoDB" id="3940997at2759"/>
<proteinExistence type="predicted"/>
<gene>
    <name evidence="1" type="ORF">EJ08DRAFT_606141</name>
</gene>
<evidence type="ECO:0000313" key="2">
    <source>
        <dbReference type="Proteomes" id="UP000800235"/>
    </source>
</evidence>
<sequence>MAEEMCQKQPGKNWFPRFLKRWSDTLDSTFLGAINRSRQSADDCSKYKRYFDKVENVTRKYRVLPENTYNMDEKGFLIGLFQKLKRVFNKSLKQSGKLKGVGQDGSREWITCLATIC</sequence>
<dbReference type="EMBL" id="MU007017">
    <property type="protein sequence ID" value="KAF2434162.1"/>
    <property type="molecule type" value="Genomic_DNA"/>
</dbReference>
<keyword evidence="2" id="KW-1185">Reference proteome</keyword>
<accession>A0A9P4NYV7</accession>
<organism evidence="1 2">
    <name type="scientific">Tothia fuscella</name>
    <dbReference type="NCBI Taxonomy" id="1048955"/>
    <lineage>
        <taxon>Eukaryota</taxon>
        <taxon>Fungi</taxon>
        <taxon>Dikarya</taxon>
        <taxon>Ascomycota</taxon>
        <taxon>Pezizomycotina</taxon>
        <taxon>Dothideomycetes</taxon>
        <taxon>Pleosporomycetidae</taxon>
        <taxon>Venturiales</taxon>
        <taxon>Cylindrosympodiaceae</taxon>
        <taxon>Tothia</taxon>
    </lineage>
</organism>
<comment type="caution">
    <text evidence="1">The sequence shown here is derived from an EMBL/GenBank/DDBJ whole genome shotgun (WGS) entry which is preliminary data.</text>
</comment>
<evidence type="ECO:0000313" key="1">
    <source>
        <dbReference type="EMBL" id="KAF2434162.1"/>
    </source>
</evidence>
<dbReference type="AlphaFoldDB" id="A0A9P4NYV7"/>
<reference evidence="1" key="1">
    <citation type="journal article" date="2020" name="Stud. Mycol.">
        <title>101 Dothideomycetes genomes: a test case for predicting lifestyles and emergence of pathogens.</title>
        <authorList>
            <person name="Haridas S."/>
            <person name="Albert R."/>
            <person name="Binder M."/>
            <person name="Bloem J."/>
            <person name="Labutti K."/>
            <person name="Salamov A."/>
            <person name="Andreopoulos B."/>
            <person name="Baker S."/>
            <person name="Barry K."/>
            <person name="Bills G."/>
            <person name="Bluhm B."/>
            <person name="Cannon C."/>
            <person name="Castanera R."/>
            <person name="Culley D."/>
            <person name="Daum C."/>
            <person name="Ezra D."/>
            <person name="Gonzalez J."/>
            <person name="Henrissat B."/>
            <person name="Kuo A."/>
            <person name="Liang C."/>
            <person name="Lipzen A."/>
            <person name="Lutzoni F."/>
            <person name="Magnuson J."/>
            <person name="Mondo S."/>
            <person name="Nolan M."/>
            <person name="Ohm R."/>
            <person name="Pangilinan J."/>
            <person name="Park H.-J."/>
            <person name="Ramirez L."/>
            <person name="Alfaro M."/>
            <person name="Sun H."/>
            <person name="Tritt A."/>
            <person name="Yoshinaga Y."/>
            <person name="Zwiers L.-H."/>
            <person name="Turgeon B."/>
            <person name="Goodwin S."/>
            <person name="Spatafora J."/>
            <person name="Crous P."/>
            <person name="Grigoriev I."/>
        </authorList>
    </citation>
    <scope>NUCLEOTIDE SEQUENCE</scope>
    <source>
        <strain evidence="1">CBS 130266</strain>
    </source>
</reference>
<name>A0A9P4NYV7_9PEZI</name>
<dbReference type="Proteomes" id="UP000800235">
    <property type="component" value="Unassembled WGS sequence"/>
</dbReference>
<protein>
    <submittedName>
        <fullName evidence="1">Uncharacterized protein</fullName>
    </submittedName>
</protein>